<dbReference type="PhylomeDB" id="A7SIH4"/>
<keyword evidence="2" id="KW-0547">Nucleotide-binding</keyword>
<dbReference type="GO" id="GO:0070740">
    <property type="term" value="F:tubulin-glutamic acid ligase activity"/>
    <property type="evidence" value="ECO:0000318"/>
    <property type="project" value="GO_Central"/>
</dbReference>
<evidence type="ECO:0000256" key="2">
    <source>
        <dbReference type="ARBA" id="ARBA00022741"/>
    </source>
</evidence>
<proteinExistence type="predicted"/>
<dbReference type="AlphaFoldDB" id="A7SIH4"/>
<protein>
    <recommendedName>
        <fullName evidence="6">Tubulin polyglutamylase TTLL11</fullName>
    </recommendedName>
</protein>
<dbReference type="GO" id="GO:0036064">
    <property type="term" value="C:ciliary basal body"/>
    <property type="evidence" value="ECO:0000318"/>
    <property type="project" value="GO_Central"/>
</dbReference>
<keyword evidence="1" id="KW-0436">Ligase</keyword>
<sequence>MDKNALQQSILLALRAPQISSNSQFDTSTGFSCGRRVGCDFYWLGGLFDLPDPLPGTAYLSKFPGMSEAAHKVEFTRLMNRMKHLFPSEYSFYPKSWILPDQYSELVGHVGKHKGKVYIIKPDLGSQGDGIYLMTNPYDVHFSPLLAKPCIVQEYISNPLLLEKFKFDLRIYVLVKCLDPLEIYVCREGMGRFCTEVYRPPSQKNLHRCYMHLTNYSLNKYSSSYVQSDDDDKGSKRKLSCVFKQLQSNGCNIETLWTDIDFIICRTIIAFMPNLLIEDQIVTLDLKQKLRCFQVLGFDILIDEDFKPILLEVNSSPSLKIDHEEETSPGKVEYFLSTTDMEIKLPIIVDAMRLVHQYKASLNGGLVKLTKHVQNLFPRAEGASPSSPQTFGCLHQIYPKLSKHTDYLRILERFLKLFRHFVGVRPSSRMGPTSFRIMARRCKLTDFGFTLAALDILYINMSRRYSDTDSGRASLDFNGFYESLLAIGQRRLAPQGREPISVLRYVLRHCEMHLEKPAKRCRPQAFARSPRSPLLSIRRQLSSSFMLVSSPEHSKDIITL</sequence>
<evidence type="ECO:0000256" key="3">
    <source>
        <dbReference type="ARBA" id="ARBA00022840"/>
    </source>
</evidence>
<evidence type="ECO:0000313" key="5">
    <source>
        <dbReference type="Proteomes" id="UP000001593"/>
    </source>
</evidence>
<evidence type="ECO:0008006" key="6">
    <source>
        <dbReference type="Google" id="ProtNLM"/>
    </source>
</evidence>
<dbReference type="GO" id="GO:0015631">
    <property type="term" value="F:tubulin binding"/>
    <property type="evidence" value="ECO:0000318"/>
    <property type="project" value="GO_Central"/>
</dbReference>
<dbReference type="EMBL" id="DS469668">
    <property type="protein sequence ID" value="EDO36510.1"/>
    <property type="molecule type" value="Genomic_DNA"/>
</dbReference>
<dbReference type="STRING" id="45351.A7SIH4"/>
<dbReference type="PANTHER" id="PTHR12241">
    <property type="entry name" value="TUBULIN POLYGLUTAMYLASE"/>
    <property type="match status" value="1"/>
</dbReference>
<dbReference type="InterPro" id="IPR004344">
    <property type="entry name" value="TTL/TTLL_fam"/>
</dbReference>
<keyword evidence="3" id="KW-0067">ATP-binding</keyword>
<dbReference type="HOGENOM" id="CLU_010131_6_2_1"/>
<dbReference type="eggNOG" id="KOG2158">
    <property type="taxonomic scope" value="Eukaryota"/>
</dbReference>
<dbReference type="GO" id="GO:0000226">
    <property type="term" value="P:microtubule cytoskeleton organization"/>
    <property type="evidence" value="ECO:0000318"/>
    <property type="project" value="GO_Central"/>
</dbReference>
<dbReference type="SUPFAM" id="SSF56059">
    <property type="entry name" value="Glutathione synthetase ATP-binding domain-like"/>
    <property type="match status" value="1"/>
</dbReference>
<dbReference type="PANTHER" id="PTHR12241:SF154">
    <property type="entry name" value="TUBULIN POLYGLUTAMYLASE TTLL11"/>
    <property type="match status" value="1"/>
</dbReference>
<dbReference type="Gene3D" id="3.30.470.20">
    <property type="entry name" value="ATP-grasp fold, B domain"/>
    <property type="match status" value="1"/>
</dbReference>
<reference evidence="4 5" key="1">
    <citation type="journal article" date="2007" name="Science">
        <title>Sea anemone genome reveals ancestral eumetazoan gene repertoire and genomic organization.</title>
        <authorList>
            <person name="Putnam N.H."/>
            <person name="Srivastava M."/>
            <person name="Hellsten U."/>
            <person name="Dirks B."/>
            <person name="Chapman J."/>
            <person name="Salamov A."/>
            <person name="Terry A."/>
            <person name="Shapiro H."/>
            <person name="Lindquist E."/>
            <person name="Kapitonov V.V."/>
            <person name="Jurka J."/>
            <person name="Genikhovich G."/>
            <person name="Grigoriev I.V."/>
            <person name="Lucas S.M."/>
            <person name="Steele R.E."/>
            <person name="Finnerty J.R."/>
            <person name="Technau U."/>
            <person name="Martindale M.Q."/>
            <person name="Rokhsar D.S."/>
        </authorList>
    </citation>
    <scope>NUCLEOTIDE SEQUENCE [LARGE SCALE GENOMIC DNA]</scope>
    <source>
        <strain evidence="5">CH2 X CH6</strain>
    </source>
</reference>
<dbReference type="Pfam" id="PF03133">
    <property type="entry name" value="TTL"/>
    <property type="match status" value="1"/>
</dbReference>
<keyword evidence="5" id="KW-1185">Reference proteome</keyword>
<evidence type="ECO:0000313" key="4">
    <source>
        <dbReference type="EMBL" id="EDO36510.1"/>
    </source>
</evidence>
<evidence type="ECO:0000256" key="1">
    <source>
        <dbReference type="ARBA" id="ARBA00022598"/>
    </source>
</evidence>
<dbReference type="GO" id="GO:0005524">
    <property type="term" value="F:ATP binding"/>
    <property type="evidence" value="ECO:0007669"/>
    <property type="project" value="UniProtKB-KW"/>
</dbReference>
<gene>
    <name evidence="4" type="ORF">NEMVEDRAFT_v1g170952</name>
</gene>
<name>A7SIH4_NEMVE</name>
<dbReference type="OMA" id="FRMMARR"/>
<dbReference type="PROSITE" id="PS51221">
    <property type="entry name" value="TTL"/>
    <property type="match status" value="1"/>
</dbReference>
<accession>A7SIH4</accession>
<dbReference type="InParanoid" id="A7SIH4"/>
<dbReference type="Proteomes" id="UP000001593">
    <property type="component" value="Unassembled WGS sequence"/>
</dbReference>
<organism evidence="4 5">
    <name type="scientific">Nematostella vectensis</name>
    <name type="common">Starlet sea anemone</name>
    <dbReference type="NCBI Taxonomy" id="45351"/>
    <lineage>
        <taxon>Eukaryota</taxon>
        <taxon>Metazoa</taxon>
        <taxon>Cnidaria</taxon>
        <taxon>Anthozoa</taxon>
        <taxon>Hexacorallia</taxon>
        <taxon>Actiniaria</taxon>
        <taxon>Edwardsiidae</taxon>
        <taxon>Nematostella</taxon>
    </lineage>
</organism>